<keyword evidence="3" id="KW-1185">Reference proteome</keyword>
<organism evidence="2 3">
    <name type="scientific">Apiospora arundinis</name>
    <dbReference type="NCBI Taxonomy" id="335852"/>
    <lineage>
        <taxon>Eukaryota</taxon>
        <taxon>Fungi</taxon>
        <taxon>Dikarya</taxon>
        <taxon>Ascomycota</taxon>
        <taxon>Pezizomycotina</taxon>
        <taxon>Sordariomycetes</taxon>
        <taxon>Xylariomycetidae</taxon>
        <taxon>Amphisphaeriales</taxon>
        <taxon>Apiosporaceae</taxon>
        <taxon>Apiospora</taxon>
    </lineage>
</organism>
<evidence type="ECO:0000313" key="2">
    <source>
        <dbReference type="EMBL" id="KAK8859894.1"/>
    </source>
</evidence>
<keyword evidence="1" id="KW-0732">Signal</keyword>
<proteinExistence type="predicted"/>
<gene>
    <name evidence="2" type="ORF">PGQ11_010628</name>
</gene>
<comment type="caution">
    <text evidence="2">The sequence shown here is derived from an EMBL/GenBank/DDBJ whole genome shotgun (WGS) entry which is preliminary data.</text>
</comment>
<feature type="signal peptide" evidence="1">
    <location>
        <begin position="1"/>
        <end position="27"/>
    </location>
</feature>
<dbReference type="Proteomes" id="UP001390339">
    <property type="component" value="Unassembled WGS sequence"/>
</dbReference>
<protein>
    <submittedName>
        <fullName evidence="2">Uncharacterized protein</fullName>
    </submittedName>
</protein>
<evidence type="ECO:0000313" key="3">
    <source>
        <dbReference type="Proteomes" id="UP001390339"/>
    </source>
</evidence>
<name>A0ABR2IB01_9PEZI</name>
<accession>A0ABR2IB01</accession>
<reference evidence="2 3" key="1">
    <citation type="journal article" date="2024" name="IMA Fungus">
        <title>Apiospora arundinis, a panoply of carbohydrate-active enzymes and secondary metabolites.</title>
        <authorList>
            <person name="Sorensen T."/>
            <person name="Petersen C."/>
            <person name="Muurmann A.T."/>
            <person name="Christiansen J.V."/>
            <person name="Brundto M.L."/>
            <person name="Overgaard C.K."/>
            <person name="Boysen A.T."/>
            <person name="Wollenberg R.D."/>
            <person name="Larsen T.O."/>
            <person name="Sorensen J.L."/>
            <person name="Nielsen K.L."/>
            <person name="Sondergaard T.E."/>
        </authorList>
    </citation>
    <scope>NUCLEOTIDE SEQUENCE [LARGE SCALE GENOMIC DNA]</scope>
    <source>
        <strain evidence="2 3">AAU 773</strain>
    </source>
</reference>
<feature type="chain" id="PRO_5045519060" evidence="1">
    <location>
        <begin position="28"/>
        <end position="248"/>
    </location>
</feature>
<evidence type="ECO:0000256" key="1">
    <source>
        <dbReference type="SAM" id="SignalP"/>
    </source>
</evidence>
<sequence length="248" mass="26539">MLCSKLLYKLTPALLSLALLSVTPAAAAETKKPDIGCNTLANKLKFDFESKCTSVSFDGLQGHPASGLLYDIISQSTLPNDTFYPNDRQVACLFKSTKFVLDITGVNAEAGAKAGPAEFKVGVKGDVNNEVGGTLCAYPKDVSAGGLTLGQVRELGDKLIQTKDCDMCGRITANYQSKNTSSLGYLMFDWRSNADCRHPCIQNTDLKKANATDAKPVPQNEHGNTGHGVLFPSMIWAALGSLVAVLMW</sequence>
<dbReference type="EMBL" id="JAPCWZ010000006">
    <property type="protein sequence ID" value="KAK8859894.1"/>
    <property type="molecule type" value="Genomic_DNA"/>
</dbReference>